<feature type="domain" description="HTH marR-type" evidence="2">
    <location>
        <begin position="13"/>
        <end position="146"/>
    </location>
</feature>
<protein>
    <submittedName>
        <fullName evidence="3">DNA-binding transcriptional regulator, MarR family</fullName>
    </submittedName>
</protein>
<dbReference type="GO" id="GO:0003677">
    <property type="term" value="F:DNA binding"/>
    <property type="evidence" value="ECO:0007669"/>
    <property type="project" value="UniProtKB-KW"/>
</dbReference>
<dbReference type="GO" id="GO:0003700">
    <property type="term" value="F:DNA-binding transcription factor activity"/>
    <property type="evidence" value="ECO:0007669"/>
    <property type="project" value="InterPro"/>
</dbReference>
<dbReference type="InterPro" id="IPR000835">
    <property type="entry name" value="HTH_MarR-typ"/>
</dbReference>
<organism evidence="3 4">
    <name type="scientific">Rhizobium miluonense</name>
    <dbReference type="NCBI Taxonomy" id="411945"/>
    <lineage>
        <taxon>Bacteria</taxon>
        <taxon>Pseudomonadati</taxon>
        <taxon>Pseudomonadota</taxon>
        <taxon>Alphaproteobacteria</taxon>
        <taxon>Hyphomicrobiales</taxon>
        <taxon>Rhizobiaceae</taxon>
        <taxon>Rhizobium/Agrobacterium group</taxon>
        <taxon>Rhizobium</taxon>
    </lineage>
</organism>
<evidence type="ECO:0000313" key="3">
    <source>
        <dbReference type="EMBL" id="SCB07864.1"/>
    </source>
</evidence>
<dbReference type="OrthoDB" id="5949982at2"/>
<reference evidence="4" key="1">
    <citation type="submission" date="2016-08" db="EMBL/GenBank/DDBJ databases">
        <authorList>
            <person name="Varghese N."/>
            <person name="Submissions Spin"/>
        </authorList>
    </citation>
    <scope>NUCLEOTIDE SEQUENCE [LARGE SCALE GENOMIC DNA]</scope>
    <source>
        <strain evidence="4">HAMBI 2971</strain>
    </source>
</reference>
<dbReference type="STRING" id="411945.GA0061102_1001138"/>
<dbReference type="InterPro" id="IPR036388">
    <property type="entry name" value="WH-like_DNA-bd_sf"/>
</dbReference>
<gene>
    <name evidence="3" type="ORF">GA0061102_1001138</name>
</gene>
<dbReference type="Proteomes" id="UP000199435">
    <property type="component" value="Unassembled WGS sequence"/>
</dbReference>
<keyword evidence="4" id="KW-1185">Reference proteome</keyword>
<dbReference type="AlphaFoldDB" id="A0A1C3TXD6"/>
<dbReference type="Pfam" id="PF12802">
    <property type="entry name" value="MarR_2"/>
    <property type="match status" value="1"/>
</dbReference>
<dbReference type="PANTHER" id="PTHR39515">
    <property type="entry name" value="CONSERVED PROTEIN"/>
    <property type="match status" value="1"/>
</dbReference>
<dbReference type="SUPFAM" id="SSF46785">
    <property type="entry name" value="Winged helix' DNA-binding domain"/>
    <property type="match status" value="1"/>
</dbReference>
<dbReference type="EMBL" id="FMAH01000001">
    <property type="protein sequence ID" value="SCB07864.1"/>
    <property type="molecule type" value="Genomic_DNA"/>
</dbReference>
<dbReference type="InterPro" id="IPR036390">
    <property type="entry name" value="WH_DNA-bd_sf"/>
</dbReference>
<accession>A0A1C3TXD6</accession>
<evidence type="ECO:0000256" key="1">
    <source>
        <dbReference type="SAM" id="MobiDB-lite"/>
    </source>
</evidence>
<keyword evidence="3" id="KW-0238">DNA-binding</keyword>
<feature type="compositionally biased region" description="Basic and acidic residues" evidence="1">
    <location>
        <begin position="78"/>
        <end position="98"/>
    </location>
</feature>
<dbReference type="Gene3D" id="1.10.10.10">
    <property type="entry name" value="Winged helix-like DNA-binding domain superfamily/Winged helix DNA-binding domain"/>
    <property type="match status" value="1"/>
</dbReference>
<dbReference type="PROSITE" id="PS50995">
    <property type="entry name" value="HTH_MARR_2"/>
    <property type="match status" value="1"/>
</dbReference>
<feature type="region of interest" description="Disordered" evidence="1">
    <location>
        <begin position="73"/>
        <end position="101"/>
    </location>
</feature>
<proteinExistence type="predicted"/>
<dbReference type="SMART" id="SM00347">
    <property type="entry name" value="HTH_MARR"/>
    <property type="match status" value="1"/>
</dbReference>
<evidence type="ECO:0000313" key="4">
    <source>
        <dbReference type="Proteomes" id="UP000199435"/>
    </source>
</evidence>
<evidence type="ECO:0000259" key="2">
    <source>
        <dbReference type="PROSITE" id="PS50995"/>
    </source>
</evidence>
<name>A0A1C3TXD6_9HYPH</name>
<dbReference type="PANTHER" id="PTHR39515:SF2">
    <property type="entry name" value="HTH-TYPE TRANSCRIPTIONAL REGULATOR RV0880"/>
    <property type="match status" value="1"/>
</dbReference>
<dbReference type="RefSeq" id="WP_092843079.1">
    <property type="nucleotide sequence ID" value="NZ_FMAH01000001.1"/>
</dbReference>
<dbReference type="InterPro" id="IPR052526">
    <property type="entry name" value="HTH-type_Bedaq_tolerance"/>
</dbReference>
<sequence length="149" mass="16454">MTDTIRHPGLDEAHALAEALRPALHRLYRQLRRESDDPGLSPLHALLLVAVMRQPGIGVAELARMEKLRGPTISGHVKAMERDGLITRSEPDPSDRRRNGLIATEKGKKLIQALKQRRTDWLASELAKLSPEERAAIRAAIGPLGEIGQ</sequence>